<dbReference type="AlphaFoldDB" id="A0A7J7ICJ3"/>
<comment type="similarity">
    <text evidence="4">Belongs to the deoxyhypusine synthase family.</text>
</comment>
<dbReference type="Gene3D" id="3.40.910.10">
    <property type="entry name" value="Deoxyhypusine synthase"/>
    <property type="match status" value="1"/>
</dbReference>
<evidence type="ECO:0000256" key="2">
    <source>
        <dbReference type="ARBA" id="ARBA00001911"/>
    </source>
</evidence>
<dbReference type="Proteomes" id="UP000530660">
    <property type="component" value="Unassembled WGS sequence"/>
</dbReference>
<evidence type="ECO:0000256" key="4">
    <source>
        <dbReference type="ARBA" id="ARBA00009892"/>
    </source>
</evidence>
<comment type="caution">
    <text evidence="10">The sequence shown here is derived from an EMBL/GenBank/DDBJ whole genome shotgun (WGS) entry which is preliminary data.</text>
</comment>
<organism evidence="10 11">
    <name type="scientific">Cyanidiococcus yangmingshanensis</name>
    <dbReference type="NCBI Taxonomy" id="2690220"/>
    <lineage>
        <taxon>Eukaryota</taxon>
        <taxon>Rhodophyta</taxon>
        <taxon>Bangiophyceae</taxon>
        <taxon>Cyanidiales</taxon>
        <taxon>Cyanidiaceae</taxon>
        <taxon>Cyanidiococcus</taxon>
    </lineage>
</organism>
<feature type="region of interest" description="Disordered" evidence="9">
    <location>
        <begin position="1"/>
        <end position="34"/>
    </location>
</feature>
<dbReference type="EC" id="2.5.1.46" evidence="5"/>
<evidence type="ECO:0000256" key="7">
    <source>
        <dbReference type="ARBA" id="ARBA00023027"/>
    </source>
</evidence>
<dbReference type="FunFam" id="3.40.910.10:FF:000001">
    <property type="entry name" value="Probable deoxyhypusine synthase"/>
    <property type="match status" value="1"/>
</dbReference>
<keyword evidence="7" id="KW-0520">NAD</keyword>
<comment type="cofactor">
    <cofactor evidence="2">
        <name>NAD(+)</name>
        <dbReference type="ChEBI" id="CHEBI:57540"/>
    </cofactor>
</comment>
<reference evidence="10 11" key="1">
    <citation type="journal article" date="2020" name="J. Phycol.">
        <title>Comparative genome analysis reveals Cyanidiococcus gen. nov., a new extremophilic red algal genus sister to Cyanidioschyzon (Cyanidioschyzonaceae, Rhodophyta).</title>
        <authorList>
            <person name="Liu S.-L."/>
            <person name="Chiang Y.-R."/>
            <person name="Yoon H.S."/>
            <person name="Fu H.-Y."/>
        </authorList>
    </citation>
    <scope>NUCLEOTIDE SEQUENCE [LARGE SCALE GENOMIC DNA]</scope>
    <source>
        <strain evidence="10 11">THAL066</strain>
    </source>
</reference>
<dbReference type="InterPro" id="IPR002773">
    <property type="entry name" value="Deoxyhypusine_synthase"/>
</dbReference>
<evidence type="ECO:0000256" key="3">
    <source>
        <dbReference type="ARBA" id="ARBA00005041"/>
    </source>
</evidence>
<dbReference type="InterPro" id="IPR036982">
    <property type="entry name" value="Deoxyhypusine_synthase_sf"/>
</dbReference>
<sequence>MMPSVNDKQAEDLNGASEAATKPERTAEEQEQEAWRASILRPSRDLAMLPQAASVQGPDFNFASSADEVMQSFATIGFQATQFARAIATVQQMLTDDRGCVIFLAYTSNLVSSGVRDVIRYLVQHRFVDVLVTTAGGVEEDLIKVLAPTLIGDFSLPGKLLREHGLNRIGNLLVPNANYCQFEDWLMPVLDKMVTERTLWTPSQLTHRLGQEMNDERCIASWAARNRIPYFCPAITDGSLGDMLFYHTYRAESPMVLDVVGDIRRLNRIAIHAKCTAMIILGGGVAKHHTCNANLMRNGADYAVYINTGHEYDGSDSGAAPDEAVSWGKIRSSAEPIKVFGDASILFPLLVSQTFCRVSRKNRPLLSDEQS</sequence>
<keyword evidence="6" id="KW-0808">Transferase</keyword>
<dbReference type="InterPro" id="IPR029035">
    <property type="entry name" value="DHS-like_NAD/FAD-binding_dom"/>
</dbReference>
<evidence type="ECO:0000256" key="9">
    <source>
        <dbReference type="SAM" id="MobiDB-lite"/>
    </source>
</evidence>
<dbReference type="Pfam" id="PF01916">
    <property type="entry name" value="DS"/>
    <property type="match status" value="1"/>
</dbReference>
<proteinExistence type="inferred from homology"/>
<comment type="pathway">
    <text evidence="3">Protein modification; eIF5A hypusination.</text>
</comment>
<comment type="catalytic activity">
    <reaction evidence="1">
        <text>[eIF5A protein]-L-lysine + spermidine = [eIF5A protein]-deoxyhypusine + propane-1,3-diamine</text>
        <dbReference type="Rhea" id="RHEA:33299"/>
        <dbReference type="Rhea" id="RHEA-COMP:10143"/>
        <dbReference type="Rhea" id="RHEA-COMP:10144"/>
        <dbReference type="ChEBI" id="CHEBI:29969"/>
        <dbReference type="ChEBI" id="CHEBI:57484"/>
        <dbReference type="ChEBI" id="CHEBI:57834"/>
        <dbReference type="ChEBI" id="CHEBI:82657"/>
        <dbReference type="EC" id="2.5.1.46"/>
    </reaction>
</comment>
<evidence type="ECO:0000313" key="11">
    <source>
        <dbReference type="Proteomes" id="UP000530660"/>
    </source>
</evidence>
<dbReference type="PANTHER" id="PTHR11703">
    <property type="entry name" value="DEOXYHYPUSINE SYNTHASE"/>
    <property type="match status" value="1"/>
</dbReference>
<dbReference type="GO" id="GO:0034038">
    <property type="term" value="F:deoxyhypusine synthase activity"/>
    <property type="evidence" value="ECO:0007669"/>
    <property type="project" value="UniProtKB-EC"/>
</dbReference>
<evidence type="ECO:0000256" key="5">
    <source>
        <dbReference type="ARBA" id="ARBA00012683"/>
    </source>
</evidence>
<name>A0A7J7ICJ3_9RHOD</name>
<dbReference type="GO" id="GO:0005737">
    <property type="term" value="C:cytoplasm"/>
    <property type="evidence" value="ECO:0007669"/>
    <property type="project" value="TreeGrafter"/>
</dbReference>
<evidence type="ECO:0000313" key="10">
    <source>
        <dbReference type="EMBL" id="KAF6000440.1"/>
    </source>
</evidence>
<evidence type="ECO:0000256" key="8">
    <source>
        <dbReference type="ARBA" id="ARBA00023256"/>
    </source>
</evidence>
<accession>A0A7J7ICJ3</accession>
<dbReference type="EMBL" id="VWRR01000020">
    <property type="protein sequence ID" value="KAF6000440.1"/>
    <property type="molecule type" value="Genomic_DNA"/>
</dbReference>
<dbReference type="PANTHER" id="PTHR11703:SF0">
    <property type="entry name" value="DEOXYHYPUSINE SYNTHASE"/>
    <property type="match status" value="1"/>
</dbReference>
<dbReference type="SUPFAM" id="SSF52467">
    <property type="entry name" value="DHS-like NAD/FAD-binding domain"/>
    <property type="match status" value="1"/>
</dbReference>
<keyword evidence="11" id="KW-1185">Reference proteome</keyword>
<gene>
    <name evidence="10" type="primary">DHS34</name>
    <name evidence="10" type="ORF">F1559_001800</name>
</gene>
<keyword evidence="8" id="KW-0386">Hypusine biosynthesis</keyword>
<evidence type="ECO:0000256" key="1">
    <source>
        <dbReference type="ARBA" id="ARBA00000952"/>
    </source>
</evidence>
<evidence type="ECO:0000256" key="6">
    <source>
        <dbReference type="ARBA" id="ARBA00022679"/>
    </source>
</evidence>
<dbReference type="NCBIfam" id="TIGR00321">
    <property type="entry name" value="dhys"/>
    <property type="match status" value="1"/>
</dbReference>
<dbReference type="OrthoDB" id="294378at2759"/>
<protein>
    <recommendedName>
        <fullName evidence="5">deoxyhypusine synthase</fullName>
        <ecNumber evidence="5">2.5.1.46</ecNumber>
    </recommendedName>
</protein>